<gene>
    <name evidence="2" type="ORF">HPP92_027268</name>
</gene>
<reference evidence="2 3" key="1">
    <citation type="journal article" date="2020" name="Nat. Food">
        <title>A phased Vanilla planifolia genome enables genetic improvement of flavour and production.</title>
        <authorList>
            <person name="Hasing T."/>
            <person name="Tang H."/>
            <person name="Brym M."/>
            <person name="Khazi F."/>
            <person name="Huang T."/>
            <person name="Chambers A.H."/>
        </authorList>
    </citation>
    <scope>NUCLEOTIDE SEQUENCE [LARGE SCALE GENOMIC DNA]</scope>
    <source>
        <tissue evidence="2">Leaf</tissue>
    </source>
</reference>
<evidence type="ECO:0000313" key="2">
    <source>
        <dbReference type="EMBL" id="KAG0449509.1"/>
    </source>
</evidence>
<dbReference type="EMBL" id="JADCNM010000180">
    <property type="protein sequence ID" value="KAG0449509.1"/>
    <property type="molecule type" value="Genomic_DNA"/>
</dbReference>
<evidence type="ECO:0000256" key="1">
    <source>
        <dbReference type="SAM" id="MobiDB-lite"/>
    </source>
</evidence>
<feature type="region of interest" description="Disordered" evidence="1">
    <location>
        <begin position="25"/>
        <end position="82"/>
    </location>
</feature>
<comment type="caution">
    <text evidence="2">The sequence shown here is derived from an EMBL/GenBank/DDBJ whole genome shotgun (WGS) entry which is preliminary data.</text>
</comment>
<dbReference type="Proteomes" id="UP000639772">
    <property type="component" value="Unassembled WGS sequence"/>
</dbReference>
<sequence>MSTWRNRVKGLPCGLWWRYSEPARRMRREKRDSDEDTEVDGEEEPIEERVLLTGLPGSPSSNLSVPKEEMQGLMPPVPRAMV</sequence>
<accession>A0A835PAH4</accession>
<feature type="compositionally biased region" description="Acidic residues" evidence="1">
    <location>
        <begin position="34"/>
        <end position="46"/>
    </location>
</feature>
<organism evidence="2 3">
    <name type="scientific">Vanilla planifolia</name>
    <name type="common">Vanilla</name>
    <dbReference type="NCBI Taxonomy" id="51239"/>
    <lineage>
        <taxon>Eukaryota</taxon>
        <taxon>Viridiplantae</taxon>
        <taxon>Streptophyta</taxon>
        <taxon>Embryophyta</taxon>
        <taxon>Tracheophyta</taxon>
        <taxon>Spermatophyta</taxon>
        <taxon>Magnoliopsida</taxon>
        <taxon>Liliopsida</taxon>
        <taxon>Asparagales</taxon>
        <taxon>Orchidaceae</taxon>
        <taxon>Vanilloideae</taxon>
        <taxon>Vanilleae</taxon>
        <taxon>Vanilla</taxon>
    </lineage>
</organism>
<evidence type="ECO:0000313" key="3">
    <source>
        <dbReference type="Proteomes" id="UP000639772"/>
    </source>
</evidence>
<protein>
    <submittedName>
        <fullName evidence="2">Uncharacterized protein</fullName>
    </submittedName>
</protein>
<proteinExistence type="predicted"/>
<dbReference type="AlphaFoldDB" id="A0A835PAH4"/>
<name>A0A835PAH4_VANPL</name>